<evidence type="ECO:0000256" key="4">
    <source>
        <dbReference type="ARBA" id="ARBA00023136"/>
    </source>
</evidence>
<accession>A0AA87MMZ4</accession>
<feature type="transmembrane region" description="Helical" evidence="5">
    <location>
        <begin position="125"/>
        <end position="143"/>
    </location>
</feature>
<evidence type="ECO:0000256" key="2">
    <source>
        <dbReference type="ARBA" id="ARBA00022692"/>
    </source>
</evidence>
<evidence type="ECO:0000256" key="5">
    <source>
        <dbReference type="SAM" id="Phobius"/>
    </source>
</evidence>
<feature type="transmembrane region" description="Helical" evidence="5">
    <location>
        <begin position="175"/>
        <end position="201"/>
    </location>
</feature>
<feature type="transmembrane region" description="Helical" evidence="5">
    <location>
        <begin position="237"/>
        <end position="257"/>
    </location>
</feature>
<name>A0AA87MMZ4_9LEPT</name>
<dbReference type="InterPro" id="IPR007016">
    <property type="entry name" value="O-antigen_ligase-rel_domated"/>
</dbReference>
<feature type="transmembrane region" description="Helical" evidence="5">
    <location>
        <begin position="398"/>
        <end position="417"/>
    </location>
</feature>
<evidence type="ECO:0000256" key="1">
    <source>
        <dbReference type="ARBA" id="ARBA00004141"/>
    </source>
</evidence>
<keyword evidence="7" id="KW-0436">Ligase</keyword>
<feature type="domain" description="O-antigen ligase-related" evidence="6">
    <location>
        <begin position="221"/>
        <end position="383"/>
    </location>
</feature>
<sequence length="805" mass="93055">MKERLVKKLKIVSLFSLGLFFFSFPQSVSVSQFFGGFTIAISSLLLFLDEESQKTWKQIQKPFLTFFGIYILLFLSSLFHAENYSFFLKKFIKQSEFGDFWMLLLFPASFLIASQEKNQTILRRFLFASASIVILLGCISLFSEVRVGKFVANGFKYAPGDRLQHFSGNIGPIKLYLPIGMMNTHLTFGGLLGLFLPGLFVDWFQSAKKKKGIVFVLKTLLVLAGFIILFFNQSRSIWLGIFVVLLLLFLKGTFSIRKNPFHVSIKAKILAGFFFLGLLLSAGYLFKNSWLIQRSISQIFEVHNTENQRYYIYKNTIPLIQKHWFAGIGGGNYKEFHWKESSKMIEKEEQLWYELYITPRGHAHNDLLHFLVIGGIMAGILFILFWGKLFDFFFQNDFNSSTGIPILTIGVLNLFPAGFFQCYLLDDEVVLPFFAFCGIFLGGKLELIPKPQINERINLLPKKSCNFWNKLLSFLKPVSSTKSADSTNNFPSKTKKTQNLSGSYNADKFSNTQETKSNPKIEHELNVFSDFKTTPISYVRGLFARFKNSLLQIWKDLFFQRTRFCFLEKRTRFFKTFCAIAIPILLYWLFWIPRLNLEPLEVYNRRVRSSDLALTKEVQKNILKYEIISSAPLHKSSSQPPSQFHIDRRHILSQTQFSKIQPSQLNVQQASLPFQVEGCLTHRYSSPPQPRRTPFSFTIYIPENSFYPPKKATITIVSRDSFDQDQLYWAHGETDLGTIRVDLQRGTNPILIPNFLLETTPSAFPEGVFFRDFRISYSDFGEGKKIDFPKLYFGKICDTVIRLTR</sequence>
<protein>
    <submittedName>
        <fullName evidence="7">O-antigen ligase</fullName>
    </submittedName>
</protein>
<dbReference type="PANTHER" id="PTHR37422">
    <property type="entry name" value="TEICHURONIC ACID BIOSYNTHESIS PROTEIN TUAE"/>
    <property type="match status" value="1"/>
</dbReference>
<evidence type="ECO:0000313" key="8">
    <source>
        <dbReference type="Proteomes" id="UP000001343"/>
    </source>
</evidence>
<feature type="transmembrane region" description="Helical" evidence="5">
    <location>
        <begin position="213"/>
        <end position="231"/>
    </location>
</feature>
<reference evidence="7 8" key="1">
    <citation type="journal article" date="2014" name="Int. J. Syst. Evol. Microbiol.">
        <title>Leptospira mayottensis sp. nov., a pathogenic species of the genus Leptospira isolated from humans.</title>
        <authorList>
            <person name="Bourhy P."/>
            <person name="Collet L."/>
            <person name="Brisse S."/>
            <person name="Picardeau M."/>
        </authorList>
    </citation>
    <scope>NUCLEOTIDE SEQUENCE [LARGE SCALE GENOMIC DNA]</scope>
    <source>
        <strain evidence="7 8">200901122</strain>
    </source>
</reference>
<evidence type="ECO:0000313" key="7">
    <source>
        <dbReference type="EMBL" id="EKR99317.1"/>
    </source>
</evidence>
<keyword evidence="3 5" id="KW-1133">Transmembrane helix</keyword>
<evidence type="ECO:0000256" key="3">
    <source>
        <dbReference type="ARBA" id="ARBA00022989"/>
    </source>
</evidence>
<keyword evidence="2 5" id="KW-0812">Transmembrane</keyword>
<dbReference type="AlphaFoldDB" id="A0AA87MMZ4"/>
<dbReference type="Proteomes" id="UP000001343">
    <property type="component" value="Unassembled WGS sequence"/>
</dbReference>
<comment type="caution">
    <text evidence="7">The sequence shown here is derived from an EMBL/GenBank/DDBJ whole genome shotgun (WGS) entry which is preliminary data.</text>
</comment>
<gene>
    <name evidence="7" type="ORF">LEP1GSC125_4184</name>
</gene>
<feature type="transmembrane region" description="Helical" evidence="5">
    <location>
        <begin position="573"/>
        <end position="591"/>
    </location>
</feature>
<dbReference type="InterPro" id="IPR051533">
    <property type="entry name" value="WaaL-like"/>
</dbReference>
<feature type="transmembrane region" description="Helical" evidence="5">
    <location>
        <begin position="429"/>
        <end position="447"/>
    </location>
</feature>
<dbReference type="Pfam" id="PF04932">
    <property type="entry name" value="Wzy_C"/>
    <property type="match status" value="1"/>
</dbReference>
<dbReference type="PANTHER" id="PTHR37422:SF13">
    <property type="entry name" value="LIPOPOLYSACCHARIDE BIOSYNTHESIS PROTEIN PA4999-RELATED"/>
    <property type="match status" value="1"/>
</dbReference>
<feature type="transmembrane region" description="Helical" evidence="5">
    <location>
        <begin position="62"/>
        <end position="81"/>
    </location>
</feature>
<dbReference type="GO" id="GO:0016020">
    <property type="term" value="C:membrane"/>
    <property type="evidence" value="ECO:0007669"/>
    <property type="project" value="UniProtKB-SubCell"/>
</dbReference>
<feature type="transmembrane region" description="Helical" evidence="5">
    <location>
        <begin position="97"/>
        <end position="113"/>
    </location>
</feature>
<comment type="subcellular location">
    <subcellularLocation>
        <location evidence="1">Membrane</location>
        <topology evidence="1">Multi-pass membrane protein</topology>
    </subcellularLocation>
</comment>
<feature type="transmembrane region" description="Helical" evidence="5">
    <location>
        <begin position="367"/>
        <end position="386"/>
    </location>
</feature>
<dbReference type="RefSeq" id="WP_002763981.1">
    <property type="nucleotide sequence ID" value="NZ_AKWM02000057.1"/>
</dbReference>
<evidence type="ECO:0000259" key="6">
    <source>
        <dbReference type="Pfam" id="PF04932"/>
    </source>
</evidence>
<organism evidence="7 8">
    <name type="scientific">Leptospira mayottensis 200901122</name>
    <dbReference type="NCBI Taxonomy" id="1193010"/>
    <lineage>
        <taxon>Bacteria</taxon>
        <taxon>Pseudomonadati</taxon>
        <taxon>Spirochaetota</taxon>
        <taxon>Spirochaetia</taxon>
        <taxon>Leptospirales</taxon>
        <taxon>Leptospiraceae</taxon>
        <taxon>Leptospira</taxon>
    </lineage>
</organism>
<dbReference type="GO" id="GO:0016874">
    <property type="term" value="F:ligase activity"/>
    <property type="evidence" value="ECO:0007669"/>
    <property type="project" value="UniProtKB-KW"/>
</dbReference>
<feature type="transmembrane region" description="Helical" evidence="5">
    <location>
        <begin position="269"/>
        <end position="286"/>
    </location>
</feature>
<keyword evidence="4 5" id="KW-0472">Membrane</keyword>
<dbReference type="EMBL" id="AKWM02000057">
    <property type="protein sequence ID" value="EKR99317.1"/>
    <property type="molecule type" value="Genomic_DNA"/>
</dbReference>
<proteinExistence type="predicted"/>